<gene>
    <name evidence="7" type="ORF">ACFQRF_24480</name>
</gene>
<dbReference type="InterPro" id="IPR023753">
    <property type="entry name" value="FAD/NAD-binding_dom"/>
</dbReference>
<evidence type="ECO:0000256" key="1">
    <source>
        <dbReference type="ARBA" id="ARBA00001974"/>
    </source>
</evidence>
<evidence type="ECO:0000259" key="6">
    <source>
        <dbReference type="Pfam" id="PF07992"/>
    </source>
</evidence>
<dbReference type="PANTHER" id="PTHR42913">
    <property type="entry name" value="APOPTOSIS-INDUCING FACTOR 1"/>
    <property type="match status" value="1"/>
</dbReference>
<protein>
    <submittedName>
        <fullName evidence="7">NAD(P)/FAD-dependent oxidoreductase</fullName>
        <ecNumber evidence="7">1.6.5.-</ecNumber>
    </submittedName>
</protein>
<dbReference type="EMBL" id="JBHTBH010000014">
    <property type="protein sequence ID" value="MFC7330896.1"/>
    <property type="molecule type" value="Genomic_DNA"/>
</dbReference>
<dbReference type="PRINTS" id="PR00368">
    <property type="entry name" value="FADPNR"/>
</dbReference>
<dbReference type="GO" id="GO:0016491">
    <property type="term" value="F:oxidoreductase activity"/>
    <property type="evidence" value="ECO:0007669"/>
    <property type="project" value="UniProtKB-KW"/>
</dbReference>
<comment type="caution">
    <text evidence="7">The sequence shown here is derived from an EMBL/GenBank/DDBJ whole genome shotgun (WGS) entry which is preliminary data.</text>
</comment>
<dbReference type="InterPro" id="IPR051169">
    <property type="entry name" value="NADH-Q_oxidoreductase"/>
</dbReference>
<comment type="cofactor">
    <cofactor evidence="1">
        <name>FAD</name>
        <dbReference type="ChEBI" id="CHEBI:57692"/>
    </cofactor>
</comment>
<organism evidence="7 8">
    <name type="scientific">Marinactinospora rubrisoli</name>
    <dbReference type="NCBI Taxonomy" id="2715399"/>
    <lineage>
        <taxon>Bacteria</taxon>
        <taxon>Bacillati</taxon>
        <taxon>Actinomycetota</taxon>
        <taxon>Actinomycetes</taxon>
        <taxon>Streptosporangiales</taxon>
        <taxon>Nocardiopsidaceae</taxon>
        <taxon>Marinactinospora</taxon>
    </lineage>
</organism>
<dbReference type="Proteomes" id="UP001596540">
    <property type="component" value="Unassembled WGS sequence"/>
</dbReference>
<keyword evidence="4" id="KW-0274">FAD</keyword>
<evidence type="ECO:0000256" key="2">
    <source>
        <dbReference type="ARBA" id="ARBA00005272"/>
    </source>
</evidence>
<sequence length="397" mass="41604">MTAGHHVVVVGAGYAGLTAARRLARARGTGELRVTVVNADDRFVERIRLHQLAAGQSLPGRPLADMLRGTGADLVVARVTGIDAGAGTVRVAEGGRLRDIGYDTLVYAPGSGPYFGSVPGAAEHAHTLAELTGAEAFRTRALPDLVRARGTVLLVGGGLTGIEAAAELAETRPELRVELVTRDTVGAGLSPRGRRHVRRVLDRLGVRVRERCDVTEVRPDGLVLGDGTVLRAGAVVWNAGYQVPDLARRAGIAVDANGRVLVDGTQRSVSHPDVYAVGDAAKAAGIDGRELRMACGSALVMGGTAGSAVAARRAGRPARPLWFRYLFQCVSLGRRDGVIQFVRADDTPLPVVLRGRAAAWFKEGVARAAIAYTRLAGLTPVRGRGAGRAVPARSATR</sequence>
<name>A0ABW2KNP7_9ACTN</name>
<accession>A0ABW2KNP7</accession>
<keyword evidence="5 7" id="KW-0560">Oxidoreductase</keyword>
<evidence type="ECO:0000256" key="3">
    <source>
        <dbReference type="ARBA" id="ARBA00022630"/>
    </source>
</evidence>
<dbReference type="InterPro" id="IPR036188">
    <property type="entry name" value="FAD/NAD-bd_sf"/>
</dbReference>
<feature type="domain" description="FAD/NAD(P)-binding" evidence="6">
    <location>
        <begin position="6"/>
        <end position="287"/>
    </location>
</feature>
<dbReference type="EC" id="1.6.5.-" evidence="7"/>
<keyword evidence="3" id="KW-0285">Flavoprotein</keyword>
<dbReference type="SUPFAM" id="SSF51905">
    <property type="entry name" value="FAD/NAD(P)-binding domain"/>
    <property type="match status" value="1"/>
</dbReference>
<dbReference type="PANTHER" id="PTHR42913:SF3">
    <property type="entry name" value="64 KDA MITOCHONDRIAL NADH DEHYDROGENASE (EUROFUNG)"/>
    <property type="match status" value="1"/>
</dbReference>
<reference evidence="8" key="1">
    <citation type="journal article" date="2019" name="Int. J. Syst. Evol. Microbiol.">
        <title>The Global Catalogue of Microorganisms (GCM) 10K type strain sequencing project: providing services to taxonomists for standard genome sequencing and annotation.</title>
        <authorList>
            <consortium name="The Broad Institute Genomics Platform"/>
            <consortium name="The Broad Institute Genome Sequencing Center for Infectious Disease"/>
            <person name="Wu L."/>
            <person name="Ma J."/>
        </authorList>
    </citation>
    <scope>NUCLEOTIDE SEQUENCE [LARGE SCALE GENOMIC DNA]</scope>
    <source>
        <strain evidence="8">CGMCC 4.7382</strain>
    </source>
</reference>
<dbReference type="PRINTS" id="PR00411">
    <property type="entry name" value="PNDRDTASEI"/>
</dbReference>
<evidence type="ECO:0000256" key="4">
    <source>
        <dbReference type="ARBA" id="ARBA00022827"/>
    </source>
</evidence>
<dbReference type="RefSeq" id="WP_379873535.1">
    <property type="nucleotide sequence ID" value="NZ_JBHTBH010000014.1"/>
</dbReference>
<keyword evidence="8" id="KW-1185">Reference proteome</keyword>
<comment type="similarity">
    <text evidence="2">Belongs to the NADH dehydrogenase family.</text>
</comment>
<proteinExistence type="inferred from homology"/>
<evidence type="ECO:0000256" key="5">
    <source>
        <dbReference type="ARBA" id="ARBA00023002"/>
    </source>
</evidence>
<evidence type="ECO:0000313" key="8">
    <source>
        <dbReference type="Proteomes" id="UP001596540"/>
    </source>
</evidence>
<evidence type="ECO:0000313" key="7">
    <source>
        <dbReference type="EMBL" id="MFC7330896.1"/>
    </source>
</evidence>
<dbReference type="Pfam" id="PF07992">
    <property type="entry name" value="Pyr_redox_2"/>
    <property type="match status" value="1"/>
</dbReference>
<dbReference type="Gene3D" id="3.50.50.100">
    <property type="match status" value="1"/>
</dbReference>